<keyword evidence="2" id="KW-1185">Reference proteome</keyword>
<evidence type="ECO:0000313" key="2">
    <source>
        <dbReference type="Proteomes" id="UP001162992"/>
    </source>
</evidence>
<proteinExistence type="predicted"/>
<organism evidence="1 2">
    <name type="scientific">Diphasiastrum complanatum</name>
    <name type="common">Issler's clubmoss</name>
    <name type="synonym">Lycopodium complanatum</name>
    <dbReference type="NCBI Taxonomy" id="34168"/>
    <lineage>
        <taxon>Eukaryota</taxon>
        <taxon>Viridiplantae</taxon>
        <taxon>Streptophyta</taxon>
        <taxon>Embryophyta</taxon>
        <taxon>Tracheophyta</taxon>
        <taxon>Lycopodiopsida</taxon>
        <taxon>Lycopodiales</taxon>
        <taxon>Lycopodiaceae</taxon>
        <taxon>Lycopodioideae</taxon>
        <taxon>Diphasiastrum</taxon>
    </lineage>
</organism>
<dbReference type="Proteomes" id="UP001162992">
    <property type="component" value="Chromosome 20"/>
</dbReference>
<protein>
    <submittedName>
        <fullName evidence="1">Uncharacterized protein</fullName>
    </submittedName>
</protein>
<evidence type="ECO:0000313" key="1">
    <source>
        <dbReference type="EMBL" id="KAJ7518623.1"/>
    </source>
</evidence>
<reference evidence="2" key="1">
    <citation type="journal article" date="2024" name="Proc. Natl. Acad. Sci. U.S.A.">
        <title>Extraordinary preservation of gene collinearity over three hundred million years revealed in homosporous lycophytes.</title>
        <authorList>
            <person name="Li C."/>
            <person name="Wickell D."/>
            <person name="Kuo L.Y."/>
            <person name="Chen X."/>
            <person name="Nie B."/>
            <person name="Liao X."/>
            <person name="Peng D."/>
            <person name="Ji J."/>
            <person name="Jenkins J."/>
            <person name="Williams M."/>
            <person name="Shu S."/>
            <person name="Plott C."/>
            <person name="Barry K."/>
            <person name="Rajasekar S."/>
            <person name="Grimwood J."/>
            <person name="Han X."/>
            <person name="Sun S."/>
            <person name="Hou Z."/>
            <person name="He W."/>
            <person name="Dai G."/>
            <person name="Sun C."/>
            <person name="Schmutz J."/>
            <person name="Leebens-Mack J.H."/>
            <person name="Li F.W."/>
            <person name="Wang L."/>
        </authorList>
    </citation>
    <scope>NUCLEOTIDE SEQUENCE [LARGE SCALE GENOMIC DNA]</scope>
    <source>
        <strain evidence="2">cv. PW_Plant_1</strain>
    </source>
</reference>
<gene>
    <name evidence="1" type="ORF">O6H91_20G000900</name>
</gene>
<dbReference type="EMBL" id="CM055111">
    <property type="protein sequence ID" value="KAJ7518623.1"/>
    <property type="molecule type" value="Genomic_DNA"/>
</dbReference>
<name>A0ACC2AM32_DIPCM</name>
<comment type="caution">
    <text evidence="1">The sequence shown here is derived from an EMBL/GenBank/DDBJ whole genome shotgun (WGS) entry which is preliminary data.</text>
</comment>
<sequence>MKRELTEIVDEYSVSQGLLEAALSGNESAVSQALLSEHVDVNHKGTISLRFKRTDSIQQEDTPDEVKIEYEEFKTDVTPLFAAAHAGHISIAKRLLIAGADVNEKLFRGYATTAAAREGHHQIIDVMQRAGAAQPALEDALLEACLYNQVKSVEVLISSEMTRPEILAQALVHASNRGYLDIVATLTKSGVNVNSWYRILLRSAKPALHANVDCTPLVAAIVARHAPVVKYLLEAGGKPDLKVSVGAWSWDYASGEELRVGAGLAEPYDGAWCAVEYWEVSGTILSMLMQYVSPNDEHNGRTLLCHAILCNNHQACTVLLSAGADAEYRIRTRSGQEYRPLHLAARLGYVSIVQLLIDHGCDLNIRTEYDETALMLSAKGGFENCFKSLLLSGADLGLLNEQGQSALELAELSGLTSSADFFLWDALRSGNRLHSSNPHVFSALHFVAKQGDVGVLRNLLRHPSIDSNAKDKHGYSAAMVAVQAGRLEVFEIFLQSGIDIGLVGSKGETVLSLVKSSDLRESFERIILNAVLANLLKGEDFHALHYAAQRGNLEALRQLLRNGCAIDTLNDEDCTPLMLSAREGHAEACRLLLLAGADCNLSNSQGETALSLARKSTFSKASEGVILDHMAIKLVLVGGQLYKHTRQGKGAPHLKIVRMLRTGLLTWGETRRRNVICKEAGIGPTRTFLRNCKKAGADKPGIFWVITSSGREVHFEASAAAIAELWVRGITGLIKKSVVTHTTHRQLASFSS</sequence>
<accession>A0ACC2AM32</accession>